<comment type="subcellular location">
    <subcellularLocation>
        <location evidence="1">Membrane</location>
        <topology evidence="1">Multi-pass membrane protein</topology>
    </subcellularLocation>
</comment>
<dbReference type="SUPFAM" id="SSF46689">
    <property type="entry name" value="Homeodomain-like"/>
    <property type="match status" value="1"/>
</dbReference>
<keyword evidence="3 8" id="KW-1133">Transmembrane helix</keyword>
<feature type="transmembrane region" description="Helical" evidence="8">
    <location>
        <begin position="275"/>
        <end position="292"/>
    </location>
</feature>
<evidence type="ECO:0000259" key="9">
    <source>
        <dbReference type="Pfam" id="PF01498"/>
    </source>
</evidence>
<feature type="compositionally biased region" description="Low complexity" evidence="7">
    <location>
        <begin position="82"/>
        <end position="93"/>
    </location>
</feature>
<dbReference type="InterPro" id="IPR009057">
    <property type="entry name" value="Homeodomain-like_sf"/>
</dbReference>
<feature type="domain" description="TMEM248/TMEM219" evidence="10">
    <location>
        <begin position="11"/>
        <end position="259"/>
    </location>
</feature>
<sequence>MVYLLNPIENLRGYINNRPPLVIFMISVSAVAIAFLTIGYFFKIKEIKSPALTEDWNTFLLRYNELDFCVSENETIKHGLNESTTPESTVVTSGQARSSTQPPLLLEDSGPINISVSITLTLDPQRPFGGYSRNITHLYATVLGQQVGLSGREAHEEINITFTLPVSWNSDDCVLHGHCEQVVFSTCMTITATSNIFPVTVQPPHCVPETYTNATSWFKLFTMVRDSETKYSQDYNPFWCYKGAIGKVYHTLNPKLTVIVPDDDRSLINLHLMHTSYFLFVMVITMFCYAVIKGRPGKVRQTNPDFCPEKVALSEVWNILKKKERTGELSNTKRPGRPRKTTVVDDRRILSLVKKTPFTTVGQIKNTLQEVGVSVSKSTIKRRLHQCEYRGFTTRCKPLVSPKNRKARLEFAKQHLKKPSQFWNNILWTDETKINLYQSDGKRRVWRRKGTAHDPKHTTSSVKHGAGSVMAWACMAASGTGSLVFIDDVTADKSSTMNSEVFR</sequence>
<evidence type="ECO:0000256" key="1">
    <source>
        <dbReference type="ARBA" id="ARBA00004141"/>
    </source>
</evidence>
<dbReference type="PANTHER" id="PTHR16002:SF5">
    <property type="entry name" value="TRANSMEMBRANE PROTEIN 248"/>
    <property type="match status" value="1"/>
</dbReference>
<dbReference type="AlphaFoldDB" id="A0A1A8RNP3"/>
<feature type="non-terminal residue" evidence="11">
    <location>
        <position position="503"/>
    </location>
</feature>
<dbReference type="GO" id="GO:0015074">
    <property type="term" value="P:DNA integration"/>
    <property type="evidence" value="ECO:0007669"/>
    <property type="project" value="InterPro"/>
</dbReference>
<dbReference type="GO" id="GO:0016020">
    <property type="term" value="C:membrane"/>
    <property type="evidence" value="ECO:0007669"/>
    <property type="project" value="UniProtKB-SubCell"/>
</dbReference>
<dbReference type="InterPro" id="IPR039587">
    <property type="entry name" value="TMEM248/TMEM219_dom"/>
</dbReference>
<dbReference type="PANTHER" id="PTHR16002">
    <property type="entry name" value="TRANSMEMBRANE PROTEIN 248-LIKE"/>
    <property type="match status" value="1"/>
</dbReference>
<feature type="transmembrane region" description="Helical" evidence="8">
    <location>
        <begin position="20"/>
        <end position="42"/>
    </location>
</feature>
<name>A0A1A8RNP3_9TELE</name>
<dbReference type="GO" id="GO:0003677">
    <property type="term" value="F:DNA binding"/>
    <property type="evidence" value="ECO:0007669"/>
    <property type="project" value="InterPro"/>
</dbReference>
<proteinExistence type="inferred from homology"/>
<dbReference type="Gene3D" id="3.30.420.10">
    <property type="entry name" value="Ribonuclease H-like superfamily/Ribonuclease H"/>
    <property type="match status" value="1"/>
</dbReference>
<evidence type="ECO:0000259" key="10">
    <source>
        <dbReference type="Pfam" id="PF14940"/>
    </source>
</evidence>
<reference evidence="11" key="1">
    <citation type="submission" date="2016-05" db="EMBL/GenBank/DDBJ databases">
        <authorList>
            <person name="Lavstsen T."/>
            <person name="Jespersen J.S."/>
        </authorList>
    </citation>
    <scope>NUCLEOTIDE SEQUENCE</scope>
    <source>
        <tissue evidence="11">Brain</tissue>
    </source>
</reference>
<dbReference type="InterPro" id="IPR002492">
    <property type="entry name" value="Transposase_Tc1-like"/>
</dbReference>
<keyword evidence="2 8" id="KW-0812">Transmembrane</keyword>
<evidence type="ECO:0000256" key="2">
    <source>
        <dbReference type="ARBA" id="ARBA00022692"/>
    </source>
</evidence>
<feature type="domain" description="Transposase Tc1-like" evidence="9">
    <location>
        <begin position="346"/>
        <end position="417"/>
    </location>
</feature>
<keyword evidence="4 8" id="KW-0472">Membrane</keyword>
<evidence type="ECO:0000256" key="3">
    <source>
        <dbReference type="ARBA" id="ARBA00022989"/>
    </source>
</evidence>
<evidence type="ECO:0000256" key="5">
    <source>
        <dbReference type="ARBA" id="ARBA00038111"/>
    </source>
</evidence>
<dbReference type="EMBL" id="HAEI01009165">
    <property type="protein sequence ID" value="SBS06998.1"/>
    <property type="molecule type" value="Transcribed_RNA"/>
</dbReference>
<organism evidence="11">
    <name type="scientific">Nothobranchius rachovii</name>
    <name type="common">bluefin notho</name>
    <dbReference type="NCBI Taxonomy" id="451742"/>
    <lineage>
        <taxon>Eukaryota</taxon>
        <taxon>Metazoa</taxon>
        <taxon>Chordata</taxon>
        <taxon>Craniata</taxon>
        <taxon>Vertebrata</taxon>
        <taxon>Euteleostomi</taxon>
        <taxon>Actinopterygii</taxon>
        <taxon>Neopterygii</taxon>
        <taxon>Teleostei</taxon>
        <taxon>Neoteleostei</taxon>
        <taxon>Acanthomorphata</taxon>
        <taxon>Ovalentaria</taxon>
        <taxon>Atherinomorphae</taxon>
        <taxon>Cyprinodontiformes</taxon>
        <taxon>Nothobranchiidae</taxon>
        <taxon>Nothobranchius</taxon>
    </lineage>
</organism>
<dbReference type="GO" id="GO:0006313">
    <property type="term" value="P:DNA transposition"/>
    <property type="evidence" value="ECO:0007669"/>
    <property type="project" value="InterPro"/>
</dbReference>
<evidence type="ECO:0000256" key="7">
    <source>
        <dbReference type="SAM" id="MobiDB-lite"/>
    </source>
</evidence>
<gene>
    <name evidence="11" type="primary">TMEM248</name>
</gene>
<comment type="similarity">
    <text evidence="5">Belongs to the TMEM248 family.</text>
</comment>
<protein>
    <recommendedName>
        <fullName evidence="6">Transmembrane protein 248</fullName>
    </recommendedName>
</protein>
<dbReference type="InterPro" id="IPR036397">
    <property type="entry name" value="RNaseH_sf"/>
</dbReference>
<feature type="region of interest" description="Disordered" evidence="7">
    <location>
        <begin position="80"/>
        <end position="102"/>
    </location>
</feature>
<dbReference type="InterPro" id="IPR039493">
    <property type="entry name" value="TMEM248/TMEM219"/>
</dbReference>
<reference evidence="11" key="2">
    <citation type="submission" date="2016-06" db="EMBL/GenBank/DDBJ databases">
        <title>The genome of a short-lived fish provides insights into sex chromosome evolution and the genetic control of aging.</title>
        <authorList>
            <person name="Reichwald K."/>
            <person name="Felder M."/>
            <person name="Petzold A."/>
            <person name="Koch P."/>
            <person name="Groth M."/>
            <person name="Platzer M."/>
        </authorList>
    </citation>
    <scope>NUCLEOTIDE SEQUENCE</scope>
    <source>
        <tissue evidence="11">Brain</tissue>
    </source>
</reference>
<evidence type="ECO:0000256" key="6">
    <source>
        <dbReference type="ARBA" id="ARBA00039285"/>
    </source>
</evidence>
<dbReference type="Pfam" id="PF01498">
    <property type="entry name" value="HTH_Tnp_Tc3_2"/>
    <property type="match status" value="1"/>
</dbReference>
<evidence type="ECO:0000256" key="4">
    <source>
        <dbReference type="ARBA" id="ARBA00023136"/>
    </source>
</evidence>
<accession>A0A1A8RNP3</accession>
<evidence type="ECO:0000256" key="8">
    <source>
        <dbReference type="SAM" id="Phobius"/>
    </source>
</evidence>
<evidence type="ECO:0000313" key="11">
    <source>
        <dbReference type="EMBL" id="SBS06998.1"/>
    </source>
</evidence>
<dbReference type="Pfam" id="PF14940">
    <property type="entry name" value="TMEM219"/>
    <property type="match status" value="1"/>
</dbReference>